<dbReference type="Gene3D" id="3.40.50.1820">
    <property type="entry name" value="alpha/beta hydrolase"/>
    <property type="match status" value="1"/>
</dbReference>
<name>A0A382YNZ7_9ZZZZ</name>
<proteinExistence type="predicted"/>
<accession>A0A382YNZ7</accession>
<organism evidence="1">
    <name type="scientific">marine metagenome</name>
    <dbReference type="NCBI Taxonomy" id="408172"/>
    <lineage>
        <taxon>unclassified sequences</taxon>
        <taxon>metagenomes</taxon>
        <taxon>ecological metagenomes</taxon>
    </lineage>
</organism>
<dbReference type="EMBL" id="UINC01177193">
    <property type="protein sequence ID" value="SVD84699.1"/>
    <property type="molecule type" value="Genomic_DNA"/>
</dbReference>
<dbReference type="SUPFAM" id="SSF53474">
    <property type="entry name" value="alpha/beta-Hydrolases"/>
    <property type="match status" value="1"/>
</dbReference>
<evidence type="ECO:0008006" key="2">
    <source>
        <dbReference type="Google" id="ProtNLM"/>
    </source>
</evidence>
<dbReference type="AlphaFoldDB" id="A0A382YNZ7"/>
<gene>
    <name evidence="1" type="ORF">METZ01_LOCUS437553</name>
</gene>
<protein>
    <recommendedName>
        <fullName evidence="2">AB hydrolase-1 domain-containing protein</fullName>
    </recommendedName>
</protein>
<feature type="non-terminal residue" evidence="1">
    <location>
        <position position="172"/>
    </location>
</feature>
<dbReference type="InterPro" id="IPR029058">
    <property type="entry name" value="AB_hydrolase_fold"/>
</dbReference>
<sequence length="172" mass="19858">MRILFNKITGLIFYVFVSVTCSDTNYSDFTLAKFRYDKKSYDQYIIARNDGYHRLTGYDVADSTYGIVVVPGYYPKGWTTKGFEWVEPLRELSRSQVPIWLYRYDWNQCPEQAADRFHKRMINFQIENPHLDSLWVIGHSYGGLIVALLAENWDQELPLTVHAIAAGLAGSG</sequence>
<reference evidence="1" key="1">
    <citation type="submission" date="2018-05" db="EMBL/GenBank/DDBJ databases">
        <authorList>
            <person name="Lanie J.A."/>
            <person name="Ng W.-L."/>
            <person name="Kazmierczak K.M."/>
            <person name="Andrzejewski T.M."/>
            <person name="Davidsen T.M."/>
            <person name="Wayne K.J."/>
            <person name="Tettelin H."/>
            <person name="Glass J.I."/>
            <person name="Rusch D."/>
            <person name="Podicherti R."/>
            <person name="Tsui H.-C.T."/>
            <person name="Winkler M.E."/>
        </authorList>
    </citation>
    <scope>NUCLEOTIDE SEQUENCE</scope>
</reference>
<evidence type="ECO:0000313" key="1">
    <source>
        <dbReference type="EMBL" id="SVD84699.1"/>
    </source>
</evidence>